<feature type="transmembrane region" description="Helical" evidence="1">
    <location>
        <begin position="505"/>
        <end position="523"/>
    </location>
</feature>
<feature type="transmembrane region" description="Helical" evidence="1">
    <location>
        <begin position="345"/>
        <end position="378"/>
    </location>
</feature>
<organism evidence="2">
    <name type="scientific">Strombidium sp</name>
    <dbReference type="NCBI Taxonomy" id="181122"/>
    <lineage>
        <taxon>Eukaryota</taxon>
        <taxon>Sar</taxon>
        <taxon>Alveolata</taxon>
        <taxon>Ciliophora</taxon>
        <taxon>Intramacronucleata</taxon>
        <taxon>Spirotrichea</taxon>
        <taxon>Oligotrichia</taxon>
        <taxon>Strombidiidae</taxon>
        <taxon>Strombidium</taxon>
    </lineage>
</organism>
<feature type="transmembrane region" description="Helical" evidence="1">
    <location>
        <begin position="127"/>
        <end position="144"/>
    </location>
</feature>
<protein>
    <submittedName>
        <fullName evidence="2">Ccmf</fullName>
    </submittedName>
</protein>
<sequence length="531" mass="66440">MLFWRINLHNYYLLFVIFNLISYNNILLFKKTNIVDLVWRRSFNEPFLFNYYFIWTNFWYIFILLSIIIFYFFIDKKNSLLFFLNLLLFYFTLIYYLDFYYLNFYNLKFSFFNKYLNPLLLNKFNKIHPFFFYLTIILICYNFLSKKKYNFKKNIILPFYTIAISLLLGAWWAFQEGSWGGWWNWDSSEMLGLIILIYTMYLFHFLPKLNLKFFTKKLSILFIVFLYLCYLLLQLNFSISSHNFNNIVKGNYLYKSYIFLLLIIQYLIILKLIYNITFNIVFYLCFYNFKKNFENYKRNFFFWFKIFLIFLVSLLVLKSYSVILYNFTFFVNNIFNVNWLSYQQILIFLILFYFIFNLNYLFFLTLIKSYLIVNFNFFFPFLICKVRNKFFFLHFFFFILFFLNLNLYFYNNFIYHNITYLKININGYFFYYNYWNITLDNSYYFLTKQLFINNDFVNYTLTSNNFWRKASNIKFSLPWSYDYVWQFFLKPFKIKYLIMFTENNSNFFIILIFFIILNIYFFLNKTKLIIV</sequence>
<geneLocation type="mitochondrion" evidence="2"/>
<feature type="transmembrane region" description="Helical" evidence="1">
    <location>
        <begin position="257"/>
        <end position="289"/>
    </location>
</feature>
<gene>
    <name evidence="2" type="primary">ccmf</name>
</gene>
<evidence type="ECO:0000313" key="2">
    <source>
        <dbReference type="EMBL" id="QPL15888.1"/>
    </source>
</evidence>
<reference evidence="2" key="1">
    <citation type="submission" date="2020-05" db="EMBL/GenBank/DDBJ databases">
        <title>Characterization and comparative analysis of mitochondrial genomes of the highly differentiated ciliated protists shed light on the diversity and evolution of the linear molecular architecture.</title>
        <authorList>
            <person name="Zhang T."/>
            <person name="Li C."/>
            <person name="Zhang X."/>
            <person name="Wang C."/>
            <person name="Roger A.J."/>
            <person name="Song W."/>
            <person name="Gao F."/>
        </authorList>
    </citation>
    <scope>NUCLEOTIDE SEQUENCE</scope>
</reference>
<dbReference type="EMBL" id="MT471315">
    <property type="protein sequence ID" value="QPL15888.1"/>
    <property type="molecule type" value="Genomic_DNA"/>
</dbReference>
<keyword evidence="2" id="KW-0496">Mitochondrion</keyword>
<keyword evidence="1" id="KW-0472">Membrane</keyword>
<proteinExistence type="predicted"/>
<dbReference type="AlphaFoldDB" id="A0A7T0M4J7"/>
<feature type="transmembrane region" description="Helical" evidence="1">
    <location>
        <begin position="80"/>
        <end position="102"/>
    </location>
</feature>
<keyword evidence="1" id="KW-1133">Transmembrane helix</keyword>
<feature type="transmembrane region" description="Helical" evidence="1">
    <location>
        <begin position="12"/>
        <end position="29"/>
    </location>
</feature>
<feature type="transmembrane region" description="Helical" evidence="1">
    <location>
        <begin position="390"/>
        <end position="410"/>
    </location>
</feature>
<name>A0A7T0M4J7_9SPIT</name>
<feature type="transmembrane region" description="Helical" evidence="1">
    <location>
        <begin position="301"/>
        <end position="325"/>
    </location>
</feature>
<evidence type="ECO:0000256" key="1">
    <source>
        <dbReference type="SAM" id="Phobius"/>
    </source>
</evidence>
<feature type="transmembrane region" description="Helical" evidence="1">
    <location>
        <begin position="190"/>
        <end position="206"/>
    </location>
</feature>
<accession>A0A7T0M4J7</accession>
<keyword evidence="1" id="KW-0812">Transmembrane</keyword>
<feature type="transmembrane region" description="Helical" evidence="1">
    <location>
        <begin position="218"/>
        <end position="237"/>
    </location>
</feature>
<feature type="transmembrane region" description="Helical" evidence="1">
    <location>
        <begin position="49"/>
        <end position="73"/>
    </location>
</feature>
<feature type="transmembrane region" description="Helical" evidence="1">
    <location>
        <begin position="156"/>
        <end position="174"/>
    </location>
</feature>